<dbReference type="Pfam" id="PF00172">
    <property type="entry name" value="Zn_clus"/>
    <property type="match status" value="1"/>
</dbReference>
<gene>
    <name evidence="4" type="ORF">EJ05DRAFT_497178</name>
</gene>
<organism evidence="4 5">
    <name type="scientific">Pseudovirgaria hyperparasitica</name>
    <dbReference type="NCBI Taxonomy" id="470096"/>
    <lineage>
        <taxon>Eukaryota</taxon>
        <taxon>Fungi</taxon>
        <taxon>Dikarya</taxon>
        <taxon>Ascomycota</taxon>
        <taxon>Pezizomycotina</taxon>
        <taxon>Dothideomycetes</taxon>
        <taxon>Dothideomycetes incertae sedis</taxon>
        <taxon>Acrospermales</taxon>
        <taxon>Acrospermaceae</taxon>
        <taxon>Pseudovirgaria</taxon>
    </lineage>
</organism>
<dbReference type="GO" id="GO:0008270">
    <property type="term" value="F:zinc ion binding"/>
    <property type="evidence" value="ECO:0007669"/>
    <property type="project" value="InterPro"/>
</dbReference>
<evidence type="ECO:0000313" key="4">
    <source>
        <dbReference type="EMBL" id="KAF2762323.1"/>
    </source>
</evidence>
<dbReference type="GO" id="GO:0001228">
    <property type="term" value="F:DNA-binding transcription activator activity, RNA polymerase II-specific"/>
    <property type="evidence" value="ECO:0007669"/>
    <property type="project" value="TreeGrafter"/>
</dbReference>
<dbReference type="PROSITE" id="PS00463">
    <property type="entry name" value="ZN2_CY6_FUNGAL_1"/>
    <property type="match status" value="1"/>
</dbReference>
<dbReference type="InterPro" id="IPR001138">
    <property type="entry name" value="Zn2Cys6_DnaBD"/>
</dbReference>
<accession>A0A6A6WHP0</accession>
<dbReference type="InterPro" id="IPR053157">
    <property type="entry name" value="Sterol_Uptake_Regulator"/>
</dbReference>
<protein>
    <recommendedName>
        <fullName evidence="3">Zn(2)-C6 fungal-type domain-containing protein</fullName>
    </recommendedName>
</protein>
<name>A0A6A6WHP0_9PEZI</name>
<dbReference type="SUPFAM" id="SSF57701">
    <property type="entry name" value="Zn2/Cys6 DNA-binding domain"/>
    <property type="match status" value="1"/>
</dbReference>
<proteinExistence type="predicted"/>
<dbReference type="InterPro" id="IPR036864">
    <property type="entry name" value="Zn2-C6_fun-type_DNA-bd_sf"/>
</dbReference>
<feature type="region of interest" description="Disordered" evidence="2">
    <location>
        <begin position="45"/>
        <end position="74"/>
    </location>
</feature>
<keyword evidence="5" id="KW-1185">Reference proteome</keyword>
<dbReference type="PANTHER" id="PTHR47784:SF10">
    <property type="entry name" value="TRANSCRIPTION FACTOR, PUTATIVE (AFU_ORTHOLOGUE AFUA_6G14150)-RELATED"/>
    <property type="match status" value="1"/>
</dbReference>
<dbReference type="RefSeq" id="XP_033604774.1">
    <property type="nucleotide sequence ID" value="XM_033746511.1"/>
</dbReference>
<dbReference type="Proteomes" id="UP000799437">
    <property type="component" value="Unassembled WGS sequence"/>
</dbReference>
<keyword evidence="1" id="KW-0539">Nucleus</keyword>
<evidence type="ECO:0000256" key="2">
    <source>
        <dbReference type="SAM" id="MobiDB-lite"/>
    </source>
</evidence>
<feature type="domain" description="Zn(2)-C6 fungal-type" evidence="3">
    <location>
        <begin position="13"/>
        <end position="43"/>
    </location>
</feature>
<feature type="compositionally biased region" description="Polar residues" evidence="2">
    <location>
        <begin position="61"/>
        <end position="74"/>
    </location>
</feature>
<dbReference type="PANTHER" id="PTHR47784">
    <property type="entry name" value="STEROL UPTAKE CONTROL PROTEIN 2"/>
    <property type="match status" value="1"/>
</dbReference>
<reference evidence="4" key="1">
    <citation type="journal article" date="2020" name="Stud. Mycol.">
        <title>101 Dothideomycetes genomes: a test case for predicting lifestyles and emergence of pathogens.</title>
        <authorList>
            <person name="Haridas S."/>
            <person name="Albert R."/>
            <person name="Binder M."/>
            <person name="Bloem J."/>
            <person name="Labutti K."/>
            <person name="Salamov A."/>
            <person name="Andreopoulos B."/>
            <person name="Baker S."/>
            <person name="Barry K."/>
            <person name="Bills G."/>
            <person name="Bluhm B."/>
            <person name="Cannon C."/>
            <person name="Castanera R."/>
            <person name="Culley D."/>
            <person name="Daum C."/>
            <person name="Ezra D."/>
            <person name="Gonzalez J."/>
            <person name="Henrissat B."/>
            <person name="Kuo A."/>
            <person name="Liang C."/>
            <person name="Lipzen A."/>
            <person name="Lutzoni F."/>
            <person name="Magnuson J."/>
            <person name="Mondo S."/>
            <person name="Nolan M."/>
            <person name="Ohm R."/>
            <person name="Pangilinan J."/>
            <person name="Park H.-J."/>
            <person name="Ramirez L."/>
            <person name="Alfaro M."/>
            <person name="Sun H."/>
            <person name="Tritt A."/>
            <person name="Yoshinaga Y."/>
            <person name="Zwiers L.-H."/>
            <person name="Turgeon B."/>
            <person name="Goodwin S."/>
            <person name="Spatafora J."/>
            <person name="Crous P."/>
            <person name="Grigoriev I."/>
        </authorList>
    </citation>
    <scope>NUCLEOTIDE SEQUENCE</scope>
    <source>
        <strain evidence="4">CBS 121739</strain>
    </source>
</reference>
<dbReference type="PROSITE" id="PS50048">
    <property type="entry name" value="ZN2_CY6_FUNGAL_2"/>
    <property type="match status" value="1"/>
</dbReference>
<dbReference type="SMART" id="SM00066">
    <property type="entry name" value="GAL4"/>
    <property type="match status" value="1"/>
</dbReference>
<evidence type="ECO:0000313" key="5">
    <source>
        <dbReference type="Proteomes" id="UP000799437"/>
    </source>
</evidence>
<dbReference type="Gene3D" id="4.10.240.10">
    <property type="entry name" value="Zn(2)-C6 fungal-type DNA-binding domain"/>
    <property type="match status" value="1"/>
</dbReference>
<dbReference type="CDD" id="cd00067">
    <property type="entry name" value="GAL4"/>
    <property type="match status" value="1"/>
</dbReference>
<dbReference type="AlphaFoldDB" id="A0A6A6WHP0"/>
<evidence type="ECO:0000259" key="3">
    <source>
        <dbReference type="PROSITE" id="PS50048"/>
    </source>
</evidence>
<dbReference type="OrthoDB" id="4937900at2759"/>
<sequence>MVPRRTHKKSRNGCVQCKQRRVKCDEKGPICHNCTKRQLPCSFKDAPPESPVDSLSEKSADVSSTARENQATTRRSTVLTINKRLITPNDANAKQVRSLELGLLHHWTTVTYATLAQDRFEHGPNIEYRLWQIDVPREAMKHEYLLNAILAVAALHVLSLPPEKQYVPVTLAHAIEYHTASCATLRSELATVNDKNCHAVFACSILMILSVLALPPPADERTGHTSSLSAIFAYTDILTGTRDVLYSLQAQLIEGPFRRMMDYWQTRFEFHARPDTKAAIQILRGLNHETHVENNPIQCATNAMAIDILETCFAELDNRPDFGVSIAWLGSLDGSVIANLQRHEPVALAMLICWGVMLEQPSPMWFVHRPGKALIQEILSLKLHEEKKWTLLVAWAKDRAGMETSSIPVTCEAS</sequence>
<dbReference type="EMBL" id="ML996566">
    <property type="protein sequence ID" value="KAF2762323.1"/>
    <property type="molecule type" value="Genomic_DNA"/>
</dbReference>
<dbReference type="GeneID" id="54487565"/>
<evidence type="ECO:0000256" key="1">
    <source>
        <dbReference type="ARBA" id="ARBA00023242"/>
    </source>
</evidence>